<feature type="chain" id="PRO_5023924758" evidence="1">
    <location>
        <begin position="21"/>
        <end position="350"/>
    </location>
</feature>
<dbReference type="KEGG" id="plal:FXN65_13060"/>
<name>A0A5J6QJN7_9GAMM</name>
<reference evidence="4 5" key="1">
    <citation type="submission" date="2019-08" db="EMBL/GenBank/DDBJ databases">
        <title>Whole-genome Sequencing of e-waste polymer degrading bacterium Pseudomonas sp. strain PE08.</title>
        <authorList>
            <person name="Kirdat K."/>
            <person name="Debbarma P."/>
            <person name="Narawade N."/>
            <person name="Suyal D."/>
            <person name="Thorat V."/>
            <person name="Shouche Y."/>
            <person name="Goel R."/>
            <person name="Yadav A."/>
        </authorList>
    </citation>
    <scope>NUCLEOTIDE SEQUENCE [LARGE SCALE GENOMIC DNA]</scope>
    <source>
        <strain evidence="4 5">PE08</strain>
    </source>
</reference>
<evidence type="ECO:0000313" key="4">
    <source>
        <dbReference type="EMBL" id="QEY62958.1"/>
    </source>
</evidence>
<dbReference type="InterPro" id="IPR010679">
    <property type="entry name" value="DUF1254"/>
</dbReference>
<dbReference type="PROSITE" id="PS51257">
    <property type="entry name" value="PROKAR_LIPOPROTEIN"/>
    <property type="match status" value="1"/>
</dbReference>
<accession>A0A5J6QJN7</accession>
<dbReference type="PANTHER" id="PTHR36509">
    <property type="entry name" value="BLL3101 PROTEIN"/>
    <property type="match status" value="1"/>
</dbReference>
<proteinExistence type="predicted"/>
<dbReference type="EMBL" id="CP043311">
    <property type="protein sequence ID" value="QEY62958.1"/>
    <property type="molecule type" value="Genomic_DNA"/>
</dbReference>
<dbReference type="InterPro" id="IPR010621">
    <property type="entry name" value="DUF1214"/>
</dbReference>
<evidence type="ECO:0000256" key="1">
    <source>
        <dbReference type="SAM" id="SignalP"/>
    </source>
</evidence>
<dbReference type="Gene3D" id="2.60.40.1610">
    <property type="entry name" value="Domain of unknown function DUF1254"/>
    <property type="match status" value="1"/>
</dbReference>
<evidence type="ECO:0000259" key="2">
    <source>
        <dbReference type="Pfam" id="PF06742"/>
    </source>
</evidence>
<keyword evidence="1" id="KW-0732">Signal</keyword>
<dbReference type="PANTHER" id="PTHR36509:SF2">
    <property type="entry name" value="BLL3101 PROTEIN"/>
    <property type="match status" value="1"/>
</dbReference>
<dbReference type="Pfam" id="PF06863">
    <property type="entry name" value="DUF1254"/>
    <property type="match status" value="1"/>
</dbReference>
<dbReference type="RefSeq" id="WP_151133613.1">
    <property type="nucleotide sequence ID" value="NZ_CP043311.1"/>
</dbReference>
<dbReference type="Proteomes" id="UP000327179">
    <property type="component" value="Chromosome"/>
</dbReference>
<dbReference type="AlphaFoldDB" id="A0A5J6QJN7"/>
<evidence type="ECO:0000259" key="3">
    <source>
        <dbReference type="Pfam" id="PF06863"/>
    </source>
</evidence>
<dbReference type="InterPro" id="IPR037050">
    <property type="entry name" value="DUF1254_sf"/>
</dbReference>
<dbReference type="Pfam" id="PF06742">
    <property type="entry name" value="DUF1214"/>
    <property type="match status" value="1"/>
</dbReference>
<gene>
    <name evidence="4" type="ORF">FXN65_13060</name>
</gene>
<dbReference type="SUPFAM" id="SSF160935">
    <property type="entry name" value="VPA0735-like"/>
    <property type="match status" value="1"/>
</dbReference>
<feature type="domain" description="DUF1214" evidence="2">
    <location>
        <begin position="249"/>
        <end position="333"/>
    </location>
</feature>
<sequence length="350" mass="38316">MRTATVYELKVILAALALFAACLPDARSEALPGEPVRVTVDNFIRAETDRYFGLTVALGGLGKFSHRRNLIPVDRPTVIRPNRDTLYSTAVFDLDAGPVSVTMPDAGERFMSLAMIDENHQVVGVHYGAGQYSLDKAKVGTRYVLVGVRTLFDPADPKDLERVAALQDAIGVSQPKGPGRFEVPNWDEASRERMRKALLVLGTTIPDSRGMFGSDGQIDPVRHLIGSAMAWGGNPEKDAYYQVVTPTQNDGQTNYRLEVGEVPVGAFWSISVYNEAGQFQKNQLEAYSLSNLTAKKGEGGIISVRFGGCTAQTENCLPIMPGWNYMVRFYLPDKAILDGNWKLPEAQPAS</sequence>
<organism evidence="4 5">
    <name type="scientific">Metapseudomonas lalkuanensis</name>
    <dbReference type="NCBI Taxonomy" id="2604832"/>
    <lineage>
        <taxon>Bacteria</taxon>
        <taxon>Pseudomonadati</taxon>
        <taxon>Pseudomonadota</taxon>
        <taxon>Gammaproteobacteria</taxon>
        <taxon>Pseudomonadales</taxon>
        <taxon>Pseudomonadaceae</taxon>
        <taxon>Metapseudomonas</taxon>
    </lineage>
</organism>
<dbReference type="Gene3D" id="2.60.120.600">
    <property type="entry name" value="Domain of unknown function DUF1214, C-terminal domain"/>
    <property type="match status" value="1"/>
</dbReference>
<dbReference type="InterPro" id="IPR037049">
    <property type="entry name" value="DUF1214_C_sf"/>
</dbReference>
<keyword evidence="5" id="KW-1185">Reference proteome</keyword>
<evidence type="ECO:0000313" key="5">
    <source>
        <dbReference type="Proteomes" id="UP000327179"/>
    </source>
</evidence>
<protein>
    <submittedName>
        <fullName evidence="4">DUF1254 domain-containing protein</fullName>
    </submittedName>
</protein>
<feature type="signal peptide" evidence="1">
    <location>
        <begin position="1"/>
        <end position="20"/>
    </location>
</feature>
<feature type="domain" description="DUF1254" evidence="3">
    <location>
        <begin position="63"/>
        <end position="167"/>
    </location>
</feature>